<dbReference type="AlphaFoldDB" id="A0A9D4QW27"/>
<feature type="compositionally biased region" description="Basic and acidic residues" evidence="1">
    <location>
        <begin position="10"/>
        <end position="21"/>
    </location>
</feature>
<accession>A0A9D4QW27</accession>
<gene>
    <name evidence="2" type="ORF">DPMN_088049</name>
</gene>
<reference evidence="2" key="2">
    <citation type="submission" date="2020-11" db="EMBL/GenBank/DDBJ databases">
        <authorList>
            <person name="McCartney M.A."/>
            <person name="Auch B."/>
            <person name="Kono T."/>
            <person name="Mallez S."/>
            <person name="Becker A."/>
            <person name="Gohl D.M."/>
            <person name="Silverstein K.A.T."/>
            <person name="Koren S."/>
            <person name="Bechman K.B."/>
            <person name="Herman A."/>
            <person name="Abrahante J.E."/>
            <person name="Garbe J."/>
        </authorList>
    </citation>
    <scope>NUCLEOTIDE SEQUENCE</scope>
    <source>
        <strain evidence="2">Duluth1</strain>
        <tissue evidence="2">Whole animal</tissue>
    </source>
</reference>
<evidence type="ECO:0000256" key="1">
    <source>
        <dbReference type="SAM" id="MobiDB-lite"/>
    </source>
</evidence>
<proteinExistence type="predicted"/>
<evidence type="ECO:0000313" key="3">
    <source>
        <dbReference type="Proteomes" id="UP000828390"/>
    </source>
</evidence>
<feature type="region of interest" description="Disordered" evidence="1">
    <location>
        <begin position="1"/>
        <end position="21"/>
    </location>
</feature>
<protein>
    <submittedName>
        <fullName evidence="2">Uncharacterized protein</fullName>
    </submittedName>
</protein>
<evidence type="ECO:0000313" key="2">
    <source>
        <dbReference type="EMBL" id="KAH3845761.1"/>
    </source>
</evidence>
<reference evidence="2" key="1">
    <citation type="journal article" date="2019" name="bioRxiv">
        <title>The Genome of the Zebra Mussel, Dreissena polymorpha: A Resource for Invasive Species Research.</title>
        <authorList>
            <person name="McCartney M.A."/>
            <person name="Auch B."/>
            <person name="Kono T."/>
            <person name="Mallez S."/>
            <person name="Zhang Y."/>
            <person name="Obille A."/>
            <person name="Becker A."/>
            <person name="Abrahante J.E."/>
            <person name="Garbe J."/>
            <person name="Badalamenti J.P."/>
            <person name="Herman A."/>
            <person name="Mangelson H."/>
            <person name="Liachko I."/>
            <person name="Sullivan S."/>
            <person name="Sone E.D."/>
            <person name="Koren S."/>
            <person name="Silverstein K.A.T."/>
            <person name="Beckman K.B."/>
            <person name="Gohl D.M."/>
        </authorList>
    </citation>
    <scope>NUCLEOTIDE SEQUENCE</scope>
    <source>
        <strain evidence="2">Duluth1</strain>
        <tissue evidence="2">Whole animal</tissue>
    </source>
</reference>
<dbReference type="EMBL" id="JAIWYP010000003">
    <property type="protein sequence ID" value="KAH3845761.1"/>
    <property type="molecule type" value="Genomic_DNA"/>
</dbReference>
<keyword evidence="3" id="KW-1185">Reference proteome</keyword>
<organism evidence="2 3">
    <name type="scientific">Dreissena polymorpha</name>
    <name type="common">Zebra mussel</name>
    <name type="synonym">Mytilus polymorpha</name>
    <dbReference type="NCBI Taxonomy" id="45954"/>
    <lineage>
        <taxon>Eukaryota</taxon>
        <taxon>Metazoa</taxon>
        <taxon>Spiralia</taxon>
        <taxon>Lophotrochozoa</taxon>
        <taxon>Mollusca</taxon>
        <taxon>Bivalvia</taxon>
        <taxon>Autobranchia</taxon>
        <taxon>Heteroconchia</taxon>
        <taxon>Euheterodonta</taxon>
        <taxon>Imparidentia</taxon>
        <taxon>Neoheterodontei</taxon>
        <taxon>Myida</taxon>
        <taxon>Dreissenoidea</taxon>
        <taxon>Dreissenidae</taxon>
        <taxon>Dreissena</taxon>
    </lineage>
</organism>
<name>A0A9D4QW27_DREPO</name>
<comment type="caution">
    <text evidence="2">The sequence shown here is derived from an EMBL/GenBank/DDBJ whole genome shotgun (WGS) entry which is preliminary data.</text>
</comment>
<dbReference type="Proteomes" id="UP000828390">
    <property type="component" value="Unassembled WGS sequence"/>
</dbReference>
<sequence length="117" mass="13781">MNYKQADSVARNETERRKVENEANQYSRNNNIIISGISHIEELLESKKQFKRFERYDETINYMGKILNSNLGCQIITSENDIAHRLKKGPEGEQGIIMRFQSRLLRNPVLRQRRVLS</sequence>